<feature type="transmembrane region" description="Helical" evidence="6">
    <location>
        <begin position="177"/>
        <end position="196"/>
    </location>
</feature>
<evidence type="ECO:0000256" key="2">
    <source>
        <dbReference type="ARBA" id="ARBA00008194"/>
    </source>
</evidence>
<comment type="subcellular location">
    <subcellularLocation>
        <location evidence="1">Peroxisome membrane</location>
        <topology evidence="1">Multi-pass membrane protein</topology>
    </subcellularLocation>
</comment>
<keyword evidence="3" id="KW-0962">Peroxisome biogenesis</keyword>
<dbReference type="Pfam" id="PF05648">
    <property type="entry name" value="PEX11"/>
    <property type="match status" value="1"/>
</dbReference>
<protein>
    <recommendedName>
        <fullName evidence="9">Peroxisomal membrane protein 11C</fullName>
    </recommendedName>
</protein>
<reference evidence="7 8" key="1">
    <citation type="submission" date="2023-10" db="EMBL/GenBank/DDBJ databases">
        <authorList>
            <person name="Maclean D."/>
            <person name="Macfadyen A."/>
        </authorList>
    </citation>
    <scope>NUCLEOTIDE SEQUENCE [LARGE SCALE GENOMIC DNA]</scope>
</reference>
<evidence type="ECO:0000313" key="7">
    <source>
        <dbReference type="EMBL" id="CAK0753922.1"/>
    </source>
</evidence>
<comment type="caution">
    <text evidence="7">The sequence shown here is derived from an EMBL/GenBank/DDBJ whole genome shotgun (WGS) entry which is preliminary data.</text>
</comment>
<evidence type="ECO:0000313" key="8">
    <source>
        <dbReference type="Proteomes" id="UP001314263"/>
    </source>
</evidence>
<dbReference type="PANTHER" id="PTHR12652">
    <property type="entry name" value="PEROXISOMAL BIOGENESIS FACTOR 11"/>
    <property type="match status" value="1"/>
</dbReference>
<evidence type="ECO:0000256" key="5">
    <source>
        <dbReference type="ARBA" id="ARBA00023140"/>
    </source>
</evidence>
<evidence type="ECO:0000256" key="6">
    <source>
        <dbReference type="SAM" id="Phobius"/>
    </source>
</evidence>
<dbReference type="Proteomes" id="UP001314263">
    <property type="component" value="Unassembled WGS sequence"/>
</dbReference>
<dbReference type="GO" id="GO:0042802">
    <property type="term" value="F:identical protein binding"/>
    <property type="evidence" value="ECO:0007669"/>
    <property type="project" value="UniProtKB-ARBA"/>
</dbReference>
<gene>
    <name evidence="7" type="ORF">CVIRNUC_002257</name>
</gene>
<sequence>MASSADHLKAVNGFLAKAGGKDKLTALIQYTCMFISAGEPGNAKKIQASVAAARKVFRILGPLESVSPLILNPHLNPKKPVPIELLNKLKGLLMAIYFGADHVVWAGQAGLVANKQLLERCQKASLYGWAGGSLCTVISESWELTVLNQTIRRKDESEEAWQARQAKAIADINSHSLVLFHALIQAALATGLLGLTNWKPRFVGFLGVVASAINCYMLFPALPKPAEKPARKEVQLESLKPATLKLA</sequence>
<evidence type="ECO:0008006" key="9">
    <source>
        <dbReference type="Google" id="ProtNLM"/>
    </source>
</evidence>
<comment type="similarity">
    <text evidence="2">Belongs to the peroxin-11 family.</text>
</comment>
<dbReference type="GO" id="GO:0016559">
    <property type="term" value="P:peroxisome fission"/>
    <property type="evidence" value="ECO:0007669"/>
    <property type="project" value="InterPro"/>
</dbReference>
<keyword evidence="5" id="KW-0576">Peroxisome</keyword>
<evidence type="ECO:0000256" key="3">
    <source>
        <dbReference type="ARBA" id="ARBA00022593"/>
    </source>
</evidence>
<dbReference type="EMBL" id="CAUYUE010000003">
    <property type="protein sequence ID" value="CAK0753922.1"/>
    <property type="molecule type" value="Genomic_DNA"/>
</dbReference>
<proteinExistence type="inferred from homology"/>
<keyword evidence="4 6" id="KW-0472">Membrane</keyword>
<dbReference type="AlphaFoldDB" id="A0AAV1HYA4"/>
<name>A0AAV1HYA4_9CHLO</name>
<dbReference type="GO" id="GO:0044375">
    <property type="term" value="P:regulation of peroxisome size"/>
    <property type="evidence" value="ECO:0007669"/>
    <property type="project" value="UniProtKB-ARBA"/>
</dbReference>
<dbReference type="InterPro" id="IPR008733">
    <property type="entry name" value="PEX11"/>
</dbReference>
<dbReference type="PANTHER" id="PTHR12652:SF50">
    <property type="entry name" value="PEROXIN 11"/>
    <property type="match status" value="1"/>
</dbReference>
<evidence type="ECO:0000256" key="1">
    <source>
        <dbReference type="ARBA" id="ARBA00004585"/>
    </source>
</evidence>
<accession>A0AAV1HYA4</accession>
<feature type="transmembrane region" description="Helical" evidence="6">
    <location>
        <begin position="202"/>
        <end position="222"/>
    </location>
</feature>
<keyword evidence="6" id="KW-0812">Transmembrane</keyword>
<organism evidence="7 8">
    <name type="scientific">Coccomyxa viridis</name>
    <dbReference type="NCBI Taxonomy" id="1274662"/>
    <lineage>
        <taxon>Eukaryota</taxon>
        <taxon>Viridiplantae</taxon>
        <taxon>Chlorophyta</taxon>
        <taxon>core chlorophytes</taxon>
        <taxon>Trebouxiophyceae</taxon>
        <taxon>Trebouxiophyceae incertae sedis</taxon>
        <taxon>Coccomyxaceae</taxon>
        <taxon>Coccomyxa</taxon>
    </lineage>
</organism>
<dbReference type="GO" id="GO:0005778">
    <property type="term" value="C:peroxisomal membrane"/>
    <property type="evidence" value="ECO:0007669"/>
    <property type="project" value="UniProtKB-SubCell"/>
</dbReference>
<keyword evidence="8" id="KW-1185">Reference proteome</keyword>
<keyword evidence="6" id="KW-1133">Transmembrane helix</keyword>
<evidence type="ECO:0000256" key="4">
    <source>
        <dbReference type="ARBA" id="ARBA00023136"/>
    </source>
</evidence>